<evidence type="ECO:0000256" key="5">
    <source>
        <dbReference type="ARBA" id="ARBA00022989"/>
    </source>
</evidence>
<gene>
    <name evidence="10" type="ORF">PQJ61_12755</name>
</gene>
<evidence type="ECO:0000313" key="11">
    <source>
        <dbReference type="Proteomes" id="UP001221217"/>
    </source>
</evidence>
<dbReference type="Proteomes" id="UP001221217">
    <property type="component" value="Unassembled WGS sequence"/>
</dbReference>
<evidence type="ECO:0000256" key="8">
    <source>
        <dbReference type="SAM" id="Coils"/>
    </source>
</evidence>
<evidence type="ECO:0008006" key="12">
    <source>
        <dbReference type="Google" id="ProtNLM"/>
    </source>
</evidence>
<evidence type="ECO:0000256" key="9">
    <source>
        <dbReference type="SAM" id="Phobius"/>
    </source>
</evidence>
<sequence length="84" mass="9719">MFGFGFSEIITILVVVIVLINPKELPSIVRKIGKMYGKIMRQINHLKKVYDEFEEEVKFASDLKSSGDDKLQINNTINFKEKIK</sequence>
<comment type="caution">
    <text evidence="10">The sequence shown here is derived from an EMBL/GenBank/DDBJ whole genome shotgun (WGS) entry which is preliminary data.</text>
</comment>
<accession>A0AAJ1MKE8</accession>
<dbReference type="PANTHER" id="PTHR33162">
    <property type="entry name" value="SEC-INDEPENDENT PROTEIN TRANSLOCASE PROTEIN TATA, CHLOROPLASTIC"/>
    <property type="match status" value="1"/>
</dbReference>
<keyword evidence="7 9" id="KW-0472">Membrane</keyword>
<feature type="coiled-coil region" evidence="8">
    <location>
        <begin position="36"/>
        <end position="63"/>
    </location>
</feature>
<keyword evidence="5 9" id="KW-1133">Transmembrane helix</keyword>
<evidence type="ECO:0000256" key="2">
    <source>
        <dbReference type="ARBA" id="ARBA00022448"/>
    </source>
</evidence>
<name>A0AAJ1MKE8_9SPIO</name>
<dbReference type="InterPro" id="IPR003369">
    <property type="entry name" value="TatA/B/E"/>
</dbReference>
<evidence type="ECO:0000256" key="4">
    <source>
        <dbReference type="ARBA" id="ARBA00022927"/>
    </source>
</evidence>
<dbReference type="Pfam" id="PF02416">
    <property type="entry name" value="TatA_B_E"/>
    <property type="match status" value="1"/>
</dbReference>
<dbReference type="GO" id="GO:0016020">
    <property type="term" value="C:membrane"/>
    <property type="evidence" value="ECO:0007669"/>
    <property type="project" value="UniProtKB-SubCell"/>
</dbReference>
<dbReference type="PANTHER" id="PTHR33162:SF1">
    <property type="entry name" value="SEC-INDEPENDENT PROTEIN TRANSLOCASE PROTEIN TATA, CHLOROPLASTIC"/>
    <property type="match status" value="1"/>
</dbReference>
<keyword evidence="8" id="KW-0175">Coiled coil</keyword>
<keyword evidence="3 9" id="KW-0812">Transmembrane</keyword>
<keyword evidence="6" id="KW-0811">Translocation</keyword>
<proteinExistence type="predicted"/>
<evidence type="ECO:0000256" key="7">
    <source>
        <dbReference type="ARBA" id="ARBA00023136"/>
    </source>
</evidence>
<dbReference type="AlphaFoldDB" id="A0AAJ1MKE8"/>
<evidence type="ECO:0000256" key="6">
    <source>
        <dbReference type="ARBA" id="ARBA00023010"/>
    </source>
</evidence>
<evidence type="ECO:0000256" key="3">
    <source>
        <dbReference type="ARBA" id="ARBA00022692"/>
    </source>
</evidence>
<keyword evidence="2" id="KW-0813">Transport</keyword>
<protein>
    <recommendedName>
        <fullName evidence="12">Twin-arginine translocase subunit TatB</fullName>
    </recommendedName>
</protein>
<dbReference type="EMBL" id="JAQQAL010000029">
    <property type="protein sequence ID" value="MDC7227627.1"/>
    <property type="molecule type" value="Genomic_DNA"/>
</dbReference>
<keyword evidence="4" id="KW-0653">Protein transport</keyword>
<dbReference type="PRINTS" id="PR01506">
    <property type="entry name" value="TATBPROTEIN"/>
</dbReference>
<evidence type="ECO:0000313" key="10">
    <source>
        <dbReference type="EMBL" id="MDC7227627.1"/>
    </source>
</evidence>
<dbReference type="Gene3D" id="1.20.5.3310">
    <property type="match status" value="1"/>
</dbReference>
<organism evidence="10 11">
    <name type="scientific">Candidatus Thalassospirochaeta sargassi</name>
    <dbReference type="NCBI Taxonomy" id="3119039"/>
    <lineage>
        <taxon>Bacteria</taxon>
        <taxon>Pseudomonadati</taxon>
        <taxon>Spirochaetota</taxon>
        <taxon>Spirochaetia</taxon>
        <taxon>Spirochaetales</taxon>
        <taxon>Spirochaetaceae</taxon>
        <taxon>Candidatus Thalassospirochaeta</taxon>
    </lineage>
</organism>
<comment type="subcellular location">
    <subcellularLocation>
        <location evidence="1">Membrane</location>
        <topology evidence="1">Single-pass membrane protein</topology>
    </subcellularLocation>
</comment>
<feature type="transmembrane region" description="Helical" evidence="9">
    <location>
        <begin position="6"/>
        <end position="22"/>
    </location>
</feature>
<evidence type="ECO:0000256" key="1">
    <source>
        <dbReference type="ARBA" id="ARBA00004167"/>
    </source>
</evidence>
<dbReference type="GO" id="GO:0015031">
    <property type="term" value="P:protein transport"/>
    <property type="evidence" value="ECO:0007669"/>
    <property type="project" value="UniProtKB-KW"/>
</dbReference>
<reference evidence="10 11" key="1">
    <citation type="submission" date="2022-12" db="EMBL/GenBank/DDBJ databases">
        <title>Metagenome assembled genome from gulf of manar.</title>
        <authorList>
            <person name="Kohli P."/>
            <person name="Pk S."/>
            <person name="Venkata Ramana C."/>
            <person name="Sasikala C."/>
        </authorList>
    </citation>
    <scope>NUCLEOTIDE SEQUENCE [LARGE SCALE GENOMIC DNA]</scope>
    <source>
        <strain evidence="10">JB008</strain>
    </source>
</reference>